<gene>
    <name evidence="3" type="ORF">LQV63_04130</name>
</gene>
<evidence type="ECO:0000259" key="1">
    <source>
        <dbReference type="Pfam" id="PF10547"/>
    </source>
</evidence>
<dbReference type="Pfam" id="PF10547">
    <property type="entry name" value="P22_AR_N"/>
    <property type="match status" value="1"/>
</dbReference>
<comment type="caution">
    <text evidence="3">The sequence shown here is derived from an EMBL/GenBank/DDBJ whole genome shotgun (WGS) entry which is preliminary data.</text>
</comment>
<protein>
    <submittedName>
        <fullName evidence="3">ORF6C domain-containing protein</fullName>
    </submittedName>
</protein>
<accession>A0ABS8YDQ0</accession>
<dbReference type="Pfam" id="PF10552">
    <property type="entry name" value="ORF6C"/>
    <property type="match status" value="1"/>
</dbReference>
<feature type="domain" description="Antirepressor protein ant N-terminal" evidence="1">
    <location>
        <begin position="31"/>
        <end position="148"/>
    </location>
</feature>
<dbReference type="Proteomes" id="UP001199916">
    <property type="component" value="Unassembled WGS sequence"/>
</dbReference>
<reference evidence="3 4" key="1">
    <citation type="submission" date="2021-11" db="EMBL/GenBank/DDBJ databases">
        <title>Draft genome sequence of Paenibacillus profundus YoMME, a new Gram-positive bacteria with exoelectrogenic properties.</title>
        <authorList>
            <person name="Hubenova Y."/>
            <person name="Hubenova E."/>
            <person name="Manasiev Y."/>
            <person name="Peykov S."/>
            <person name="Mitov M."/>
        </authorList>
    </citation>
    <scope>NUCLEOTIDE SEQUENCE [LARGE SCALE GENOMIC DNA]</scope>
    <source>
        <strain evidence="3 4">YoMME</strain>
    </source>
</reference>
<dbReference type="EMBL" id="JAJNBZ010000002">
    <property type="protein sequence ID" value="MCE5168501.1"/>
    <property type="molecule type" value="Genomic_DNA"/>
</dbReference>
<evidence type="ECO:0000313" key="4">
    <source>
        <dbReference type="Proteomes" id="UP001199916"/>
    </source>
</evidence>
<feature type="domain" description="ORF6C" evidence="2">
    <location>
        <begin position="160"/>
        <end position="265"/>
    </location>
</feature>
<sequence length="266" mass="30317">MNKDQFNTSMDNWMDKQKKQASSIYPVEQKMVPFNGTEILGVKANDGKVYIGVRWICNGIGLTEDQARNERSRIQRDVVLQKGGRNLTLPTNGGNQDVLVIELEFLPLWLAKISITPNMQERQPEVADRLIEYQLKAKDVLAAAFLPQETYNPYAIEDAVIASMKGLKEVKAQIAETRQEVSEIKHVVDSEVWLTEIQKSEIKRLVMSRIAALRRMGYETAHYQGLYSALNTHFGVGKYDKIPRKDFAVASDFVRGWSPKREVARE</sequence>
<evidence type="ECO:0000259" key="2">
    <source>
        <dbReference type="Pfam" id="PF10552"/>
    </source>
</evidence>
<dbReference type="InterPro" id="IPR018878">
    <property type="entry name" value="ORF6C_dom"/>
</dbReference>
<proteinExistence type="predicted"/>
<dbReference type="RefSeq" id="WP_233695745.1">
    <property type="nucleotide sequence ID" value="NZ_JAJNBZ010000002.1"/>
</dbReference>
<evidence type="ECO:0000313" key="3">
    <source>
        <dbReference type="EMBL" id="MCE5168501.1"/>
    </source>
</evidence>
<keyword evidence="4" id="KW-1185">Reference proteome</keyword>
<organism evidence="3 4">
    <name type="scientific">Paenibacillus profundus</name>
    <dbReference type="NCBI Taxonomy" id="1173085"/>
    <lineage>
        <taxon>Bacteria</taxon>
        <taxon>Bacillati</taxon>
        <taxon>Bacillota</taxon>
        <taxon>Bacilli</taxon>
        <taxon>Bacillales</taxon>
        <taxon>Paenibacillaceae</taxon>
        <taxon>Paenibacillus</taxon>
    </lineage>
</organism>
<dbReference type="InterPro" id="IPR018875">
    <property type="entry name" value="Antirepressor_Ant_N"/>
</dbReference>
<name>A0ABS8YDQ0_9BACL</name>